<sequence length="376" mass="40419">MPSRRRDAISGCRSYLRAALLAATVMLALITLMPYGLCDKAIHIAYIYSPLCSTCERSTPVIRSVINDCRGLDIRYSEHSFSSKEGMDYMERYGLSSVPAIIVEGRAIGFEDFNGDTRKLEALLRQSISDASKTQSNATVRVATRIPNVDGELSVAAVFLAGLLAGINPCLLAVMMFVSAMAMSIKGRRTDIIFSLLAFCAGLLFIYLAMGVGFLRLIEKVPSIAAAMRAGIILITFGLAGFAFYEAYQVKANAERPSIFKSFVGRYKPLYRKFSLAASFGLGIAFGLIKMPCVGGIYLAILGAILESGEAGGGLPYLAAYNLGVVLPVLALGAFLALGLSPARVEEFRERHRMALKAMTGLLLAAMAVGLMLNAL</sequence>
<dbReference type="HOGENOM" id="CLU_046133_1_0_2"/>
<feature type="transmembrane region" description="Helical" evidence="1">
    <location>
        <begin position="155"/>
        <end position="180"/>
    </location>
</feature>
<dbReference type="STRING" id="1041930.Mtc_0222"/>
<feature type="transmembrane region" description="Helical" evidence="1">
    <location>
        <begin position="354"/>
        <end position="373"/>
    </location>
</feature>
<dbReference type="InterPro" id="IPR051790">
    <property type="entry name" value="Cytochrome_c-biogenesis_DsbD"/>
</dbReference>
<keyword evidence="1" id="KW-1133">Transmembrane helix</keyword>
<dbReference type="AlphaFoldDB" id="H8I8E0"/>
<dbReference type="Pfam" id="PF13386">
    <property type="entry name" value="DsbD_2"/>
    <property type="match status" value="1"/>
</dbReference>
<dbReference type="Proteomes" id="UP000005233">
    <property type="component" value="Chromosome"/>
</dbReference>
<protein>
    <submittedName>
        <fullName evidence="3">Cytochrome c biogenesis protein</fullName>
    </submittedName>
</protein>
<gene>
    <name evidence="3" type="ordered locus">Mtc_0222</name>
</gene>
<dbReference type="Gene3D" id="3.40.30.10">
    <property type="entry name" value="Glutaredoxin"/>
    <property type="match status" value="1"/>
</dbReference>
<organism evidence="3 4">
    <name type="scientific">Methanocella conradii (strain DSM 24694 / JCM 17849 / CGMCC 1.5162 / HZ254)</name>
    <dbReference type="NCBI Taxonomy" id="1041930"/>
    <lineage>
        <taxon>Archaea</taxon>
        <taxon>Methanobacteriati</taxon>
        <taxon>Methanobacteriota</taxon>
        <taxon>Stenosarchaea group</taxon>
        <taxon>Methanomicrobia</taxon>
        <taxon>Methanocellales</taxon>
        <taxon>Methanocellaceae</taxon>
        <taxon>Methanocella</taxon>
    </lineage>
</organism>
<dbReference type="PANTHER" id="PTHR31272">
    <property type="entry name" value="CYTOCHROME C-TYPE BIOGENESIS PROTEIN HI_1454-RELATED"/>
    <property type="match status" value="1"/>
</dbReference>
<keyword evidence="1" id="KW-0472">Membrane</keyword>
<keyword evidence="1" id="KW-0812">Transmembrane</keyword>
<evidence type="ECO:0000256" key="1">
    <source>
        <dbReference type="SAM" id="Phobius"/>
    </source>
</evidence>
<evidence type="ECO:0000259" key="2">
    <source>
        <dbReference type="Pfam" id="PF13386"/>
    </source>
</evidence>
<dbReference type="InterPro" id="IPR036249">
    <property type="entry name" value="Thioredoxin-like_sf"/>
</dbReference>
<feature type="transmembrane region" description="Helical" evidence="1">
    <location>
        <begin position="192"/>
        <end position="218"/>
    </location>
</feature>
<dbReference type="eggNOG" id="arCOG02404">
    <property type="taxonomic scope" value="Archaea"/>
</dbReference>
<name>H8I8E0_METCZ</name>
<dbReference type="EMBL" id="CP003243">
    <property type="protein sequence ID" value="AFC98993.1"/>
    <property type="molecule type" value="Genomic_DNA"/>
</dbReference>
<accession>H8I8E0</accession>
<dbReference type="SUPFAM" id="SSF52833">
    <property type="entry name" value="Thioredoxin-like"/>
    <property type="match status" value="1"/>
</dbReference>
<feature type="domain" description="Urease accessory protein UreH-like transmembrane" evidence="2">
    <location>
        <begin position="158"/>
        <end position="349"/>
    </location>
</feature>
<reference evidence="3 4" key="1">
    <citation type="journal article" date="2012" name="J. Bacteriol.">
        <title>Complete genome sequence of a thermophilic methanogen, Methanocella conradii HZ254, isolated from Chinese rice field soil.</title>
        <authorList>
            <person name="Lu Z."/>
            <person name="Lu Y."/>
        </authorList>
    </citation>
    <scope>NUCLEOTIDE SEQUENCE [LARGE SCALE GENOMIC DNA]</scope>
    <source>
        <strain evidence="4">DSM 24694 / JCM 17849 / CGMCC 1.5162 / HZ254</strain>
    </source>
</reference>
<feature type="transmembrane region" description="Helical" evidence="1">
    <location>
        <begin position="224"/>
        <end position="245"/>
    </location>
</feature>
<dbReference type="KEGG" id="mez:Mtc_0222"/>
<feature type="transmembrane region" description="Helical" evidence="1">
    <location>
        <begin position="318"/>
        <end position="342"/>
    </location>
</feature>
<evidence type="ECO:0000313" key="4">
    <source>
        <dbReference type="Proteomes" id="UP000005233"/>
    </source>
</evidence>
<keyword evidence="4" id="KW-1185">Reference proteome</keyword>
<feature type="transmembrane region" description="Helical" evidence="1">
    <location>
        <begin position="276"/>
        <end position="306"/>
    </location>
</feature>
<evidence type="ECO:0000313" key="3">
    <source>
        <dbReference type="EMBL" id="AFC98993.1"/>
    </source>
</evidence>
<dbReference type="InterPro" id="IPR039447">
    <property type="entry name" value="UreH-like_TM_dom"/>
</dbReference>
<proteinExistence type="predicted"/>
<dbReference type="PANTHER" id="PTHR31272:SF9">
    <property type="entry name" value="BLL1027 PROTEIN"/>
    <property type="match status" value="1"/>
</dbReference>